<organism evidence="2 3">
    <name type="scientific">Crotalaria pallida</name>
    <name type="common">Smooth rattlebox</name>
    <name type="synonym">Crotalaria striata</name>
    <dbReference type="NCBI Taxonomy" id="3830"/>
    <lineage>
        <taxon>Eukaryota</taxon>
        <taxon>Viridiplantae</taxon>
        <taxon>Streptophyta</taxon>
        <taxon>Embryophyta</taxon>
        <taxon>Tracheophyta</taxon>
        <taxon>Spermatophyta</taxon>
        <taxon>Magnoliopsida</taxon>
        <taxon>eudicotyledons</taxon>
        <taxon>Gunneridae</taxon>
        <taxon>Pentapetalae</taxon>
        <taxon>rosids</taxon>
        <taxon>fabids</taxon>
        <taxon>Fabales</taxon>
        <taxon>Fabaceae</taxon>
        <taxon>Papilionoideae</taxon>
        <taxon>50 kb inversion clade</taxon>
        <taxon>genistoids sensu lato</taxon>
        <taxon>core genistoids</taxon>
        <taxon>Crotalarieae</taxon>
        <taxon>Crotalaria</taxon>
    </lineage>
</organism>
<evidence type="ECO:0000313" key="3">
    <source>
        <dbReference type="Proteomes" id="UP001372338"/>
    </source>
</evidence>
<proteinExistence type="predicted"/>
<sequence length="118" mass="13318">MAWDLWVWHKNNTDSWATENVAHMRRGAPSCSLIVSWRALRAKPNLNSFFSLLRHSSSPTAAGLLLPPSSLYFGLPFHHRIRPLLQSDPPPFSLTSSSDPSSPLIRNERSKLSRSNKL</sequence>
<accession>A0AAN9FN53</accession>
<comment type="caution">
    <text evidence="2">The sequence shown here is derived from an EMBL/GenBank/DDBJ whole genome shotgun (WGS) entry which is preliminary data.</text>
</comment>
<gene>
    <name evidence="2" type="ORF">RIF29_16134</name>
</gene>
<dbReference type="AlphaFoldDB" id="A0AAN9FN53"/>
<keyword evidence="3" id="KW-1185">Reference proteome</keyword>
<evidence type="ECO:0000313" key="2">
    <source>
        <dbReference type="EMBL" id="KAK7275028.1"/>
    </source>
</evidence>
<protein>
    <submittedName>
        <fullName evidence="2">Uncharacterized protein</fullName>
    </submittedName>
</protein>
<name>A0AAN9FN53_CROPI</name>
<feature type="region of interest" description="Disordered" evidence="1">
    <location>
        <begin position="88"/>
        <end position="118"/>
    </location>
</feature>
<feature type="compositionally biased region" description="Low complexity" evidence="1">
    <location>
        <begin position="93"/>
        <end position="104"/>
    </location>
</feature>
<evidence type="ECO:0000256" key="1">
    <source>
        <dbReference type="SAM" id="MobiDB-lite"/>
    </source>
</evidence>
<dbReference type="EMBL" id="JAYWIO010000003">
    <property type="protein sequence ID" value="KAK7275028.1"/>
    <property type="molecule type" value="Genomic_DNA"/>
</dbReference>
<dbReference type="Proteomes" id="UP001372338">
    <property type="component" value="Unassembled WGS sequence"/>
</dbReference>
<reference evidence="2 3" key="1">
    <citation type="submission" date="2024-01" db="EMBL/GenBank/DDBJ databases">
        <title>The genomes of 5 underutilized Papilionoideae crops provide insights into root nodulation and disease resistanc.</title>
        <authorList>
            <person name="Yuan L."/>
        </authorList>
    </citation>
    <scope>NUCLEOTIDE SEQUENCE [LARGE SCALE GENOMIC DNA]</scope>
    <source>
        <strain evidence="2">ZHUSHIDOU_FW_LH</strain>
        <tissue evidence="2">Leaf</tissue>
    </source>
</reference>